<keyword evidence="8" id="KW-0472">Membrane</keyword>
<evidence type="ECO:0000256" key="4">
    <source>
        <dbReference type="ARBA" id="ARBA00022692"/>
    </source>
</evidence>
<dbReference type="InterPro" id="IPR002495">
    <property type="entry name" value="Glyco_trans_8"/>
</dbReference>
<reference evidence="10 11" key="1">
    <citation type="submission" date="2020-08" db="EMBL/GenBank/DDBJ databases">
        <authorList>
            <person name="Hejnol A."/>
        </authorList>
    </citation>
    <scope>NUCLEOTIDE SEQUENCE [LARGE SCALE GENOMIC DNA]</scope>
</reference>
<evidence type="ECO:0000256" key="3">
    <source>
        <dbReference type="ARBA" id="ARBA00022679"/>
    </source>
</evidence>
<accession>A0A7I8VTQ0</accession>
<keyword evidence="6" id="KW-1133">Transmembrane helix</keyword>
<dbReference type="GO" id="GO:0015020">
    <property type="term" value="F:glucuronosyltransferase activity"/>
    <property type="evidence" value="ECO:0007669"/>
    <property type="project" value="TreeGrafter"/>
</dbReference>
<evidence type="ECO:0000256" key="1">
    <source>
        <dbReference type="ARBA" id="ARBA00004323"/>
    </source>
</evidence>
<dbReference type="SUPFAM" id="SSF53448">
    <property type="entry name" value="Nucleotide-diphospho-sugar transferases"/>
    <property type="match status" value="1"/>
</dbReference>
<dbReference type="Pfam" id="PF13896">
    <property type="entry name" value="Glyco_transf_49"/>
    <property type="match status" value="1"/>
</dbReference>
<evidence type="ECO:0000256" key="5">
    <source>
        <dbReference type="ARBA" id="ARBA00022968"/>
    </source>
</evidence>
<proteinExistence type="predicted"/>
<dbReference type="AlphaFoldDB" id="A0A7I8VTQ0"/>
<name>A0A7I8VTQ0_9ANNE</name>
<dbReference type="Proteomes" id="UP000549394">
    <property type="component" value="Unassembled WGS sequence"/>
</dbReference>
<dbReference type="EMBL" id="CAJFCJ010000009">
    <property type="protein sequence ID" value="CAD5119087.1"/>
    <property type="molecule type" value="Genomic_DNA"/>
</dbReference>
<keyword evidence="9" id="KW-0325">Glycoprotein</keyword>
<keyword evidence="2" id="KW-0328">Glycosyltransferase</keyword>
<sequence>MRIKKKWFVLLGLSALFVLIALWSFHSKKKTTDTKARKKQQIFIRQLMEENYILKKNIRDIKAQIANKYDSGNHSCFTSSHGINKCEVIHIAIVCARYNSSRDVVTLIKSVLFYRRNPLHIHLISDPAARLILQSVFETWAVPALEVSLYLADDLKPEIQWIPNTHYSGVYGLMKLTLPKTLNKTLEKVIVLDTDITFATDIAELWKMFLKFSKRQSIGLVENQSDWYLGKLWRNHHPWPALGRGFNTGVILMDLKKLRDISWMKVWRTIAERELITLLSTALADQDIFNAVFKQYPHLVYTLPCQWNVQLSDNTRSHHCYSDVSDLKVIHWNSPRKVKVKNQHIEFFRNLYLTFLEYDGNLLRRELFGCTGQNKPLAIIEKKISTLNEDDDCFEFRREGILIYRTHLYYLDYDYVPIENDVTLVAQLSMDRLQMLETICKHWQGPMSIALYMSDGEAQQFLRFALASSILMSRRNIGYHIVYKDGQFYPVNHLRNVALRQVRTPFVFLADIDFLPMYGLYDYLRKTVVELEVSSNAKKALVVPAFETQRYRFNFPTSKTDLLAQLDVGSLFTFRYHVWPRGHAPTQFNKWRTATTPYQVEWERDFEPYLVMKVDQIPAYDRRFVGFGWNKVSHALSLDAAEFEFIVLPNAFMIHMPHAPSLDIAKFRSSSLYRKCLKTLKAEFYNDLFEKYGAKAAKYVPE</sequence>
<comment type="subcellular location">
    <subcellularLocation>
        <location evidence="1">Golgi apparatus membrane</location>
        <topology evidence="1">Single-pass type II membrane protein</topology>
    </subcellularLocation>
</comment>
<dbReference type="InterPro" id="IPR029044">
    <property type="entry name" value="Nucleotide-diphossugar_trans"/>
</dbReference>
<evidence type="ECO:0000256" key="8">
    <source>
        <dbReference type="ARBA" id="ARBA00023136"/>
    </source>
</evidence>
<dbReference type="FunFam" id="3.90.550.10:FF:000016">
    <property type="entry name" value="LARGE xylosyl- and glucuronyltransferase 2"/>
    <property type="match status" value="1"/>
</dbReference>
<dbReference type="FunFam" id="3.90.550.10:FF:000229">
    <property type="entry name" value="Glycosyltransferase-like protein LARGE"/>
    <property type="match status" value="1"/>
</dbReference>
<dbReference type="GO" id="GO:0042285">
    <property type="term" value="F:xylosyltransferase activity"/>
    <property type="evidence" value="ECO:0007669"/>
    <property type="project" value="UniProtKB-ARBA"/>
</dbReference>
<organism evidence="10 11">
    <name type="scientific">Dimorphilus gyrociliatus</name>
    <dbReference type="NCBI Taxonomy" id="2664684"/>
    <lineage>
        <taxon>Eukaryota</taxon>
        <taxon>Metazoa</taxon>
        <taxon>Spiralia</taxon>
        <taxon>Lophotrochozoa</taxon>
        <taxon>Annelida</taxon>
        <taxon>Polychaeta</taxon>
        <taxon>Polychaeta incertae sedis</taxon>
        <taxon>Dinophilidae</taxon>
        <taxon>Dimorphilus</taxon>
    </lineage>
</organism>
<keyword evidence="5" id="KW-0735">Signal-anchor</keyword>
<gene>
    <name evidence="10" type="ORF">DGYR_LOCUS7375</name>
</gene>
<dbReference type="CDD" id="cd06431">
    <property type="entry name" value="GT8_LARGE_C"/>
    <property type="match status" value="1"/>
</dbReference>
<keyword evidence="7" id="KW-0333">Golgi apparatus</keyword>
<keyword evidence="11" id="KW-1185">Reference proteome</keyword>
<evidence type="ECO:0000256" key="6">
    <source>
        <dbReference type="ARBA" id="ARBA00022989"/>
    </source>
</evidence>
<dbReference type="PANTHER" id="PTHR12270:SF25">
    <property type="entry name" value="GLYCOSYLTRANSFERASE-LIKE PROTEIN LARGE"/>
    <property type="match status" value="1"/>
</dbReference>
<dbReference type="Pfam" id="PF01501">
    <property type="entry name" value="Glyco_transf_8"/>
    <property type="match status" value="1"/>
</dbReference>
<dbReference type="GO" id="GO:0000139">
    <property type="term" value="C:Golgi membrane"/>
    <property type="evidence" value="ECO:0007669"/>
    <property type="project" value="UniProtKB-SubCell"/>
</dbReference>
<evidence type="ECO:0000313" key="11">
    <source>
        <dbReference type="Proteomes" id="UP000549394"/>
    </source>
</evidence>
<comment type="caution">
    <text evidence="10">The sequence shown here is derived from an EMBL/GenBank/DDBJ whole genome shotgun (WGS) entry which is preliminary data.</text>
</comment>
<dbReference type="Gene3D" id="3.90.550.10">
    <property type="entry name" value="Spore Coat Polysaccharide Biosynthesis Protein SpsA, Chain A"/>
    <property type="match status" value="1"/>
</dbReference>
<protein>
    <submittedName>
        <fullName evidence="10">DgyrCDS7732</fullName>
    </submittedName>
</protein>
<keyword evidence="4" id="KW-0812">Transmembrane</keyword>
<evidence type="ECO:0000256" key="2">
    <source>
        <dbReference type="ARBA" id="ARBA00022676"/>
    </source>
</evidence>
<dbReference type="OrthoDB" id="411524at2759"/>
<dbReference type="GO" id="GO:0035269">
    <property type="term" value="P:protein O-linked glycosylation via mannose"/>
    <property type="evidence" value="ECO:0007669"/>
    <property type="project" value="TreeGrafter"/>
</dbReference>
<dbReference type="PANTHER" id="PTHR12270">
    <property type="entry name" value="GLYCOSYLTRANSFERASE-RELATED"/>
    <property type="match status" value="1"/>
</dbReference>
<evidence type="ECO:0000313" key="10">
    <source>
        <dbReference type="EMBL" id="CAD5119087.1"/>
    </source>
</evidence>
<keyword evidence="3" id="KW-0808">Transferase</keyword>
<evidence type="ECO:0000256" key="9">
    <source>
        <dbReference type="ARBA" id="ARBA00023180"/>
    </source>
</evidence>
<dbReference type="InterPro" id="IPR051292">
    <property type="entry name" value="Xyl/GlcA_transferase"/>
</dbReference>
<evidence type="ECO:0000256" key="7">
    <source>
        <dbReference type="ARBA" id="ARBA00023034"/>
    </source>
</evidence>